<reference evidence="2 3" key="1">
    <citation type="journal article" date="2008" name="Nature">
        <title>The Trichoplax genome and the nature of placozoans.</title>
        <authorList>
            <person name="Srivastava M."/>
            <person name="Begovic E."/>
            <person name="Chapman J."/>
            <person name="Putnam N.H."/>
            <person name="Hellsten U."/>
            <person name="Kawashima T."/>
            <person name="Kuo A."/>
            <person name="Mitros T."/>
            <person name="Salamov A."/>
            <person name="Carpenter M.L."/>
            <person name="Signorovitch A.Y."/>
            <person name="Moreno M.A."/>
            <person name="Kamm K."/>
            <person name="Grimwood J."/>
            <person name="Schmutz J."/>
            <person name="Shapiro H."/>
            <person name="Grigoriev I.V."/>
            <person name="Buss L.W."/>
            <person name="Schierwater B."/>
            <person name="Dellaporta S.L."/>
            <person name="Rokhsar D.S."/>
        </authorList>
    </citation>
    <scope>NUCLEOTIDE SEQUENCE [LARGE SCALE GENOMIC DNA]</scope>
    <source>
        <strain evidence="2 3">Grell-BS-1999</strain>
    </source>
</reference>
<protein>
    <submittedName>
        <fullName evidence="2">Uncharacterized protein</fullName>
    </submittedName>
</protein>
<name>B3RXV3_TRIAD</name>
<dbReference type="KEGG" id="tad:TRIADDRAFT_56342"/>
<dbReference type="HOGENOM" id="CLU_1263023_0_0_1"/>
<feature type="compositionally biased region" description="Polar residues" evidence="1">
    <location>
        <begin position="82"/>
        <end position="93"/>
    </location>
</feature>
<accession>B3RXV3</accession>
<sequence>MAIDWNRPSNASARFRRSPLLIVNESPTIQKAKQRNIQEEISLYQRLKTIQMDEKYCINKININKRLTEYKFRATVTMSSDLQPHHQTSFQDTNHQRKSKFRQQQYQSMPPPSPNEFTQSALTQNIFRSHSKYGAEWFNDNLAKVVSKWRIDNHYDRYNPPFEETYAYINTMPHARPPSSLASYWISKKQRSKKQALINYEYNQRLLEREMRTVKSTSP</sequence>
<dbReference type="InParanoid" id="B3RXV3"/>
<organism evidence="2 3">
    <name type="scientific">Trichoplax adhaerens</name>
    <name type="common">Trichoplax reptans</name>
    <dbReference type="NCBI Taxonomy" id="10228"/>
    <lineage>
        <taxon>Eukaryota</taxon>
        <taxon>Metazoa</taxon>
        <taxon>Placozoa</taxon>
        <taxon>Uniplacotomia</taxon>
        <taxon>Trichoplacea</taxon>
        <taxon>Trichoplacidae</taxon>
        <taxon>Trichoplax</taxon>
    </lineage>
</organism>
<dbReference type="EMBL" id="DS985245">
    <property type="protein sequence ID" value="EDV24495.1"/>
    <property type="molecule type" value="Genomic_DNA"/>
</dbReference>
<evidence type="ECO:0000256" key="1">
    <source>
        <dbReference type="SAM" id="MobiDB-lite"/>
    </source>
</evidence>
<evidence type="ECO:0000313" key="2">
    <source>
        <dbReference type="EMBL" id="EDV24495.1"/>
    </source>
</evidence>
<keyword evidence="3" id="KW-1185">Reference proteome</keyword>
<proteinExistence type="predicted"/>
<dbReference type="GeneID" id="6753598"/>
<dbReference type="Proteomes" id="UP000009022">
    <property type="component" value="Unassembled WGS sequence"/>
</dbReference>
<dbReference type="CTD" id="6753598"/>
<gene>
    <name evidence="2" type="ORF">TRIADDRAFT_56342</name>
</gene>
<feature type="region of interest" description="Disordered" evidence="1">
    <location>
        <begin position="82"/>
        <end position="116"/>
    </location>
</feature>
<evidence type="ECO:0000313" key="3">
    <source>
        <dbReference type="Proteomes" id="UP000009022"/>
    </source>
</evidence>
<dbReference type="RefSeq" id="XP_002112385.1">
    <property type="nucleotide sequence ID" value="XM_002112349.1"/>
</dbReference>
<dbReference type="AlphaFoldDB" id="B3RXV3"/>